<dbReference type="EMBL" id="JACCBU010000001">
    <property type="protein sequence ID" value="NYE75512.1"/>
    <property type="molecule type" value="Genomic_DNA"/>
</dbReference>
<keyword evidence="3" id="KW-1185">Reference proteome</keyword>
<evidence type="ECO:0000256" key="1">
    <source>
        <dbReference type="SAM" id="MobiDB-lite"/>
    </source>
</evidence>
<reference evidence="2 3" key="1">
    <citation type="submission" date="2020-07" db="EMBL/GenBank/DDBJ databases">
        <title>Sequencing the genomes of 1000 actinobacteria strains.</title>
        <authorList>
            <person name="Klenk H.-P."/>
        </authorList>
    </citation>
    <scope>NUCLEOTIDE SEQUENCE [LARGE SCALE GENOMIC DNA]</scope>
    <source>
        <strain evidence="2 3">DSM 22083</strain>
    </source>
</reference>
<comment type="caution">
    <text evidence="2">The sequence shown here is derived from an EMBL/GenBank/DDBJ whole genome shotgun (WGS) entry which is preliminary data.</text>
</comment>
<proteinExistence type="predicted"/>
<organism evidence="2 3">
    <name type="scientific">Microlunatus parietis</name>
    <dbReference type="NCBI Taxonomy" id="682979"/>
    <lineage>
        <taxon>Bacteria</taxon>
        <taxon>Bacillati</taxon>
        <taxon>Actinomycetota</taxon>
        <taxon>Actinomycetes</taxon>
        <taxon>Propionibacteriales</taxon>
        <taxon>Propionibacteriaceae</taxon>
        <taxon>Microlunatus</taxon>
    </lineage>
</organism>
<evidence type="ECO:0000313" key="2">
    <source>
        <dbReference type="EMBL" id="NYE75512.1"/>
    </source>
</evidence>
<dbReference type="PROSITE" id="PS51318">
    <property type="entry name" value="TAT"/>
    <property type="match status" value="1"/>
</dbReference>
<evidence type="ECO:0008006" key="4">
    <source>
        <dbReference type="Google" id="ProtNLM"/>
    </source>
</evidence>
<protein>
    <recommendedName>
        <fullName evidence="4">Heparinase II/III-like protein</fullName>
    </recommendedName>
</protein>
<evidence type="ECO:0000313" key="3">
    <source>
        <dbReference type="Proteomes" id="UP000569914"/>
    </source>
</evidence>
<feature type="region of interest" description="Disordered" evidence="1">
    <location>
        <begin position="376"/>
        <end position="406"/>
    </location>
</feature>
<dbReference type="RefSeq" id="WP_179758005.1">
    <property type="nucleotide sequence ID" value="NZ_JACCBU010000001.1"/>
</dbReference>
<name>A0A7Y9LEY8_9ACTN</name>
<dbReference type="InterPro" id="IPR008930">
    <property type="entry name" value="Terpenoid_cyclase/PrenylTrfase"/>
</dbReference>
<dbReference type="SUPFAM" id="SSF48239">
    <property type="entry name" value="Terpenoid cyclases/Protein prenyltransferases"/>
    <property type="match status" value="1"/>
</dbReference>
<gene>
    <name evidence="2" type="ORF">BKA15_006841</name>
</gene>
<dbReference type="AlphaFoldDB" id="A0A7Y9LEY8"/>
<sequence length="749" mass="80879">MTNPPLPPLTRRVLLGAGALAAGGLALGPLPAFATSGGTVLPLVDPLPAGAPDRSTFAPDEQIMGTYLVLVAPLANSIVDDDPDRYGWMEDGWWRTPVQPFNARIMEHVATLAWFYATERPWNPYRGDAKLLARLDAALGFYLDLQHDDGAWPEYSWTERGLAPTGFGTVALSATLRDLRSADALPERQAELETALRKAAAWLVDLTRPHWRTPTPYTNQVIAGLAGVSDAAVVLDDPAVAETLDERLERLWQHSHAPAGHTLEPLGYDFGYSFTVALPDFADVSLKTDSTVPLRFAEALADFYQYAVVWEPDGSGGLHYSGLSVRNGAADQRPTVVDTADRSSLGRIFLDRVPALAAFHPTDAEKDAERAAWAASAEPVPVPAKGNTSPRTWLHVPRSPKGPTDKQRAAAIARWRTVAEDAFTELRFGEPSLGQHYLFVRRPGYYLGALHGNRVNGYSRQRFGNGLLWHPTAGTLLWSVNDWTKASWTSRLTAAPDQPASHSAYGSLPATYHDGTDPAAPAIPAEQLTGRAGVFTAAAAATSAAGDPGFRSATTFWPDGIVQQLSAGGEAEQAVPLVLRPDDELSFADGIPYVFGSSVGRTVGGLRLVRGEVTLWLIWDADRPVTLAPTTQQLLGGTRTQHVLKIIHPGSLRLEATLADRPVDPARPYTVAAELTGRRLAVHVLNQADRAADVLIAADGIEAAWQRGVGAGRGVYRLFDLPAGTEPPRLVTVTHRVGRHTSTRQTRLR</sequence>
<dbReference type="InterPro" id="IPR006311">
    <property type="entry name" value="TAT_signal"/>
</dbReference>
<accession>A0A7Y9LEY8</accession>
<dbReference type="Proteomes" id="UP000569914">
    <property type="component" value="Unassembled WGS sequence"/>
</dbReference>